<evidence type="ECO:0000313" key="2">
    <source>
        <dbReference type="EMBL" id="SVE43425.1"/>
    </source>
</evidence>
<accession>A0A383DGQ2</accession>
<feature type="compositionally biased region" description="Basic and acidic residues" evidence="1">
    <location>
        <begin position="75"/>
        <end position="95"/>
    </location>
</feature>
<sequence length="95" mass="10493">MKLIQFHQPGFGKRVGVVTRDEEIIDVTSEETPDVLQLLQLANNEGISIGIILADIQEKVSQNTFTVPGPDNEQDNGKMKLADLDNHPGPDTLHF</sequence>
<proteinExistence type="predicted"/>
<protein>
    <submittedName>
        <fullName evidence="2">Uncharacterized protein</fullName>
    </submittedName>
</protein>
<gene>
    <name evidence="2" type="ORF">METZ01_LOCUS496279</name>
</gene>
<dbReference type="EMBL" id="UINC01217014">
    <property type="protein sequence ID" value="SVE43425.1"/>
    <property type="molecule type" value="Genomic_DNA"/>
</dbReference>
<feature type="region of interest" description="Disordered" evidence="1">
    <location>
        <begin position="63"/>
        <end position="95"/>
    </location>
</feature>
<organism evidence="2">
    <name type="scientific">marine metagenome</name>
    <dbReference type="NCBI Taxonomy" id="408172"/>
    <lineage>
        <taxon>unclassified sequences</taxon>
        <taxon>metagenomes</taxon>
        <taxon>ecological metagenomes</taxon>
    </lineage>
</organism>
<dbReference type="AlphaFoldDB" id="A0A383DGQ2"/>
<evidence type="ECO:0000256" key="1">
    <source>
        <dbReference type="SAM" id="MobiDB-lite"/>
    </source>
</evidence>
<name>A0A383DGQ2_9ZZZZ</name>
<reference evidence="2" key="1">
    <citation type="submission" date="2018-05" db="EMBL/GenBank/DDBJ databases">
        <authorList>
            <person name="Lanie J.A."/>
            <person name="Ng W.-L."/>
            <person name="Kazmierczak K.M."/>
            <person name="Andrzejewski T.M."/>
            <person name="Davidsen T.M."/>
            <person name="Wayne K.J."/>
            <person name="Tettelin H."/>
            <person name="Glass J.I."/>
            <person name="Rusch D."/>
            <person name="Podicherti R."/>
            <person name="Tsui H.-C.T."/>
            <person name="Winkler M.E."/>
        </authorList>
    </citation>
    <scope>NUCLEOTIDE SEQUENCE</scope>
</reference>
<feature type="non-terminal residue" evidence="2">
    <location>
        <position position="95"/>
    </location>
</feature>